<comment type="similarity">
    <text evidence="1">Belongs to the UDP-glycosyltransferase family.</text>
</comment>
<dbReference type="GO" id="GO:0080043">
    <property type="term" value="F:quercetin 3-O-glucosyltransferase activity"/>
    <property type="evidence" value="ECO:0007669"/>
    <property type="project" value="TreeGrafter"/>
</dbReference>
<accession>A0A5J5PW72</accession>
<dbReference type="OrthoDB" id="1001391at2759"/>
<keyword evidence="6" id="KW-1185">Reference proteome</keyword>
<protein>
    <recommendedName>
        <fullName evidence="7">Glycosyltransferase</fullName>
    </recommendedName>
</protein>
<organism evidence="5 6">
    <name type="scientific">Gossypium barbadense</name>
    <name type="common">Sea Island cotton</name>
    <name type="synonym">Hibiscus barbadensis</name>
    <dbReference type="NCBI Taxonomy" id="3634"/>
    <lineage>
        <taxon>Eukaryota</taxon>
        <taxon>Viridiplantae</taxon>
        <taxon>Streptophyta</taxon>
        <taxon>Embryophyta</taxon>
        <taxon>Tracheophyta</taxon>
        <taxon>Spermatophyta</taxon>
        <taxon>Magnoliopsida</taxon>
        <taxon>eudicotyledons</taxon>
        <taxon>Gunneridae</taxon>
        <taxon>Pentapetalae</taxon>
        <taxon>rosids</taxon>
        <taxon>malvids</taxon>
        <taxon>Malvales</taxon>
        <taxon>Malvaceae</taxon>
        <taxon>Malvoideae</taxon>
        <taxon>Gossypium</taxon>
    </lineage>
</organism>
<evidence type="ECO:0000256" key="2">
    <source>
        <dbReference type="ARBA" id="ARBA00022676"/>
    </source>
</evidence>
<dbReference type="InterPro" id="IPR002213">
    <property type="entry name" value="UDP_glucos_trans"/>
</dbReference>
<dbReference type="PANTHER" id="PTHR11926">
    <property type="entry name" value="GLUCOSYL/GLUCURONOSYL TRANSFERASES"/>
    <property type="match status" value="1"/>
</dbReference>
<proteinExistence type="inferred from homology"/>
<feature type="transmembrane region" description="Helical" evidence="4">
    <location>
        <begin position="409"/>
        <end position="429"/>
    </location>
</feature>
<evidence type="ECO:0000256" key="4">
    <source>
        <dbReference type="SAM" id="Phobius"/>
    </source>
</evidence>
<evidence type="ECO:0000313" key="5">
    <source>
        <dbReference type="EMBL" id="KAB2010888.1"/>
    </source>
</evidence>
<keyword evidence="4" id="KW-1133">Transmembrane helix</keyword>
<dbReference type="SUPFAM" id="SSF53756">
    <property type="entry name" value="UDP-Glycosyltransferase/glycogen phosphorylase"/>
    <property type="match status" value="2"/>
</dbReference>
<dbReference type="GO" id="GO:0080044">
    <property type="term" value="F:quercetin 7-O-glucosyltransferase activity"/>
    <property type="evidence" value="ECO:0007669"/>
    <property type="project" value="TreeGrafter"/>
</dbReference>
<dbReference type="EMBL" id="CM018224">
    <property type="protein sequence ID" value="KAB2010888.1"/>
    <property type="molecule type" value="Genomic_DNA"/>
</dbReference>
<evidence type="ECO:0000256" key="3">
    <source>
        <dbReference type="ARBA" id="ARBA00022679"/>
    </source>
</evidence>
<name>A0A5J5PW72_GOSBA</name>
<evidence type="ECO:0000313" key="6">
    <source>
        <dbReference type="Proteomes" id="UP000327439"/>
    </source>
</evidence>
<dbReference type="Gene3D" id="3.40.50.2000">
    <property type="entry name" value="Glycogen Phosphorylase B"/>
    <property type="match status" value="4"/>
</dbReference>
<dbReference type="AlphaFoldDB" id="A0A5J5PW72"/>
<keyword evidence="3" id="KW-0808">Transferase</keyword>
<feature type="non-terminal residue" evidence="5">
    <location>
        <position position="439"/>
    </location>
</feature>
<reference evidence="6" key="1">
    <citation type="journal article" date="2020" name="Nat. Genet.">
        <title>Genomic diversifications of five Gossypium allopolyploid species and their impact on cotton improvement.</title>
        <authorList>
            <person name="Chen Z.J."/>
            <person name="Sreedasyam A."/>
            <person name="Ando A."/>
            <person name="Song Q."/>
            <person name="De Santiago L.M."/>
            <person name="Hulse-Kemp A.M."/>
            <person name="Ding M."/>
            <person name="Ye W."/>
            <person name="Kirkbride R.C."/>
            <person name="Jenkins J."/>
            <person name="Plott C."/>
            <person name="Lovell J."/>
            <person name="Lin Y.M."/>
            <person name="Vaughn R."/>
            <person name="Liu B."/>
            <person name="Simpson S."/>
            <person name="Scheffler B.E."/>
            <person name="Wen L."/>
            <person name="Saski C.A."/>
            <person name="Grover C.E."/>
            <person name="Hu G."/>
            <person name="Conover J.L."/>
            <person name="Carlson J.W."/>
            <person name="Shu S."/>
            <person name="Boston L.B."/>
            <person name="Williams M."/>
            <person name="Peterson D.G."/>
            <person name="McGee K."/>
            <person name="Jones D.C."/>
            <person name="Wendel J.F."/>
            <person name="Stelly D.M."/>
            <person name="Grimwood J."/>
            <person name="Schmutz J."/>
        </authorList>
    </citation>
    <scope>NUCLEOTIDE SEQUENCE [LARGE SCALE GENOMIC DNA]</scope>
    <source>
        <strain evidence="6">cv. 3-79</strain>
    </source>
</reference>
<keyword evidence="4" id="KW-0812">Transmembrane</keyword>
<evidence type="ECO:0008006" key="7">
    <source>
        <dbReference type="Google" id="ProtNLM"/>
    </source>
</evidence>
<evidence type="ECO:0000256" key="1">
    <source>
        <dbReference type="ARBA" id="ARBA00009995"/>
    </source>
</evidence>
<gene>
    <name evidence="5" type="ORF">ES319_D10G275600v1</name>
</gene>
<dbReference type="PANTHER" id="PTHR11926:SF1392">
    <property type="entry name" value="GLYCOSYLTRANSFERASE"/>
    <property type="match status" value="1"/>
</dbReference>
<keyword evidence="4" id="KW-0472">Membrane</keyword>
<sequence>VEAMHQSPHVLIFPFPAQGHVNSMLKLAELLALASLKVTFLNSKYNHECLVCHIYILSHFTQYPGFKFESIPDGLPQDHPLIFPSFCQASDLMDTFLQLMARETMKNFKADGLILNTFEELQEAILSQMQTKEFWFGLVNTGKRFLWVLRPKIVPENDRGHDDVPAELVEGKKKGVYIVGWASQEEVLAHWAISGFLTHSGCNSTLESMSTGSTTRMNFNYINEPIIQLIIKQTQKITQGNALIFNTTEELDGPILSQIRTKCPNDKSCIAWLDKQPNRSVIYASLGSIRSTSRDQLVELWYGLLNNKTNFLFVVRQDSVIGKDGEGEDVVKELSKKSKARGYIDVCDRKIVEKMVNGVMVDRNEKFAISASEMAKVTNRSVSADGSSYSNFDRLIEDIRIMSLKTHKYIIFDAPTLYFSLSVLLFIIIQRNNYTFTYN</sequence>
<keyword evidence="2" id="KW-0328">Glycosyltransferase</keyword>
<dbReference type="Proteomes" id="UP000327439">
    <property type="component" value="Chromosome D10"/>
</dbReference>
<dbReference type="Pfam" id="PF00201">
    <property type="entry name" value="UDPGT"/>
    <property type="match status" value="1"/>
</dbReference>